<dbReference type="PROSITE" id="PS51762">
    <property type="entry name" value="GH16_2"/>
    <property type="match status" value="1"/>
</dbReference>
<feature type="domain" description="GH16" evidence="2">
    <location>
        <begin position="18"/>
        <end position="292"/>
    </location>
</feature>
<reference evidence="4" key="1">
    <citation type="journal article" date="2015" name="Genome Announc.">
        <title>Draft whole-genome sequence of the biocontrol agent Trichoderma harzianum T6776.</title>
        <authorList>
            <person name="Baroncelli R."/>
            <person name="Piaggeschi G."/>
            <person name="Fiorini L."/>
            <person name="Bertolini E."/>
            <person name="Zapparata A."/>
            <person name="Pe M.E."/>
            <person name="Sarrocco S."/>
            <person name="Vannacci G."/>
        </authorList>
    </citation>
    <scope>NUCLEOTIDE SEQUENCE [LARGE SCALE GENOMIC DNA]</scope>
    <source>
        <strain evidence="4">T6776</strain>
    </source>
</reference>
<dbReference type="InterPro" id="IPR050546">
    <property type="entry name" value="Glycosyl_Hydrlase_16"/>
</dbReference>
<dbReference type="EMBL" id="JOKZ01000025">
    <property type="protein sequence ID" value="KKP06476.1"/>
    <property type="molecule type" value="Genomic_DNA"/>
</dbReference>
<dbReference type="InterPro" id="IPR013320">
    <property type="entry name" value="ConA-like_dom_sf"/>
</dbReference>
<dbReference type="AlphaFoldDB" id="A0A0F9XP75"/>
<proteinExistence type="predicted"/>
<dbReference type="OMA" id="MDGQQFH"/>
<dbReference type="Proteomes" id="UP000034112">
    <property type="component" value="Unassembled WGS sequence"/>
</dbReference>
<dbReference type="GO" id="GO:0004553">
    <property type="term" value="F:hydrolase activity, hydrolyzing O-glycosyl compounds"/>
    <property type="evidence" value="ECO:0007669"/>
    <property type="project" value="InterPro"/>
</dbReference>
<evidence type="ECO:0000256" key="1">
    <source>
        <dbReference type="SAM" id="SignalP"/>
    </source>
</evidence>
<dbReference type="Pfam" id="PF26113">
    <property type="entry name" value="GH16_XgeA"/>
    <property type="match status" value="1"/>
</dbReference>
<dbReference type="InterPro" id="IPR000757">
    <property type="entry name" value="Beta-glucanase-like"/>
</dbReference>
<dbReference type="PANTHER" id="PTHR10963:SF60">
    <property type="entry name" value="GRAM-NEGATIVE BACTERIA-BINDING PROTEIN 1-RELATED"/>
    <property type="match status" value="1"/>
</dbReference>
<accession>A0A0F9XP75</accession>
<gene>
    <name evidence="3" type="ORF">THAR02_01434</name>
</gene>
<organism evidence="3 4">
    <name type="scientific">Trichoderma harzianum</name>
    <name type="common">Hypocrea lixii</name>
    <dbReference type="NCBI Taxonomy" id="5544"/>
    <lineage>
        <taxon>Eukaryota</taxon>
        <taxon>Fungi</taxon>
        <taxon>Dikarya</taxon>
        <taxon>Ascomycota</taxon>
        <taxon>Pezizomycotina</taxon>
        <taxon>Sordariomycetes</taxon>
        <taxon>Hypocreomycetidae</taxon>
        <taxon>Hypocreales</taxon>
        <taxon>Hypocreaceae</taxon>
        <taxon>Trichoderma</taxon>
    </lineage>
</organism>
<dbReference type="GO" id="GO:0005975">
    <property type="term" value="P:carbohydrate metabolic process"/>
    <property type="evidence" value="ECO:0007669"/>
    <property type="project" value="InterPro"/>
</dbReference>
<feature type="signal peptide" evidence="1">
    <location>
        <begin position="1"/>
        <end position="19"/>
    </location>
</feature>
<dbReference type="SUPFAM" id="SSF49899">
    <property type="entry name" value="Concanavalin A-like lectins/glucanases"/>
    <property type="match status" value="1"/>
</dbReference>
<evidence type="ECO:0000313" key="4">
    <source>
        <dbReference type="Proteomes" id="UP000034112"/>
    </source>
</evidence>
<feature type="chain" id="PRO_5002530229" description="GH16 domain-containing protein" evidence="1">
    <location>
        <begin position="20"/>
        <end position="292"/>
    </location>
</feature>
<dbReference type="PANTHER" id="PTHR10963">
    <property type="entry name" value="GLYCOSYL HYDROLASE-RELATED"/>
    <property type="match status" value="1"/>
</dbReference>
<protein>
    <recommendedName>
        <fullName evidence="2">GH16 domain-containing protein</fullName>
    </recommendedName>
</protein>
<dbReference type="Gene3D" id="2.60.120.200">
    <property type="match status" value="1"/>
</dbReference>
<sequence length="292" mass="31531">MWSPKVAAAVLAFVGATNAWQPPTYSGWNLVWTDTFAGNGATLPNQNNWNIITGNLNVNAELETYSSSTANVQLSGGSTLQLVPWRDSSKGTSTFGGWTSGRLESKYTFTPQAGRVTRLEAAIRFGSNAQANKQGIWPAFWMLGDSLRQPGGSWPNCGEIDIMETVDGQATGHGTLHCDVYPGGICNEGNGIGGPVNIANVNDWHAWRVEIDRTPSSWQSETLTWSLDGTNYFQITGSRIGNQNVWNNIAHSPLFFILNVAVGGNWPGNPNSATIDGYGSMMEVGYVAQYST</sequence>
<dbReference type="CDD" id="cd02182">
    <property type="entry name" value="GH16_Strep_laminarinase_like"/>
    <property type="match status" value="1"/>
</dbReference>
<dbReference type="OrthoDB" id="192832at2759"/>
<keyword evidence="1" id="KW-0732">Signal</keyword>
<comment type="caution">
    <text evidence="3">The sequence shown here is derived from an EMBL/GenBank/DDBJ whole genome shotgun (WGS) entry which is preliminary data.</text>
</comment>
<name>A0A0F9XP75_TRIHA</name>
<evidence type="ECO:0000313" key="3">
    <source>
        <dbReference type="EMBL" id="KKP06476.1"/>
    </source>
</evidence>
<evidence type="ECO:0000259" key="2">
    <source>
        <dbReference type="PROSITE" id="PS51762"/>
    </source>
</evidence>